<keyword evidence="3" id="KW-0238">DNA-binding</keyword>
<evidence type="ECO:0000256" key="3">
    <source>
        <dbReference type="ARBA" id="ARBA00023125"/>
    </source>
</evidence>
<dbReference type="SUPFAM" id="SSF53850">
    <property type="entry name" value="Periplasmic binding protein-like II"/>
    <property type="match status" value="1"/>
</dbReference>
<dbReference type="InterPro" id="IPR000847">
    <property type="entry name" value="LysR_HTH_N"/>
</dbReference>
<protein>
    <submittedName>
        <fullName evidence="6">HTH-type transcriptional activator CmpR</fullName>
    </submittedName>
</protein>
<dbReference type="GO" id="GO:0005829">
    <property type="term" value="C:cytosol"/>
    <property type="evidence" value="ECO:0007669"/>
    <property type="project" value="TreeGrafter"/>
</dbReference>
<feature type="domain" description="HTH lysR-type" evidence="5">
    <location>
        <begin position="3"/>
        <end position="60"/>
    </location>
</feature>
<comment type="caution">
    <text evidence="6">The sequence shown here is derived from an EMBL/GenBank/DDBJ whole genome shotgun (WGS) entry which is preliminary data.</text>
</comment>
<dbReference type="PRINTS" id="PR00039">
    <property type="entry name" value="HTHLYSR"/>
</dbReference>
<sequence>MSVSLKQIRAFVTVAQAGSFTAAASRLHLTQSAVSVLISELEAEFGLRLFDRTTRLVQLADAGRDFYPVAEKILADLHNALSSSKELVAKKRGRVSVASTPLMASILLPKAIGEYTAIYPGISVILQDTLAGLIQQKVRDGTADFGIGTFEKAGRELVAEPFMADTLVLACPAGHPLAAKASVAWRTLAGHPFISLSRDNSVGQLIRNCLADAGVEVHSAYEVSYLTTVIGMVDAGLGVAVLPSYASPITRSYDIQIRKLVKPAIRREMSFITRQGRTLSPAAESLKAFLKSYVKTYQ</sequence>
<dbReference type="SUPFAM" id="SSF46785">
    <property type="entry name" value="Winged helix' DNA-binding domain"/>
    <property type="match status" value="1"/>
</dbReference>
<dbReference type="PANTHER" id="PTHR30419:SF8">
    <property type="entry name" value="NITROGEN ASSIMILATION TRANSCRIPTIONAL ACTIVATOR-RELATED"/>
    <property type="match status" value="1"/>
</dbReference>
<dbReference type="FunFam" id="1.10.10.10:FF:000001">
    <property type="entry name" value="LysR family transcriptional regulator"/>
    <property type="match status" value="1"/>
</dbReference>
<keyword evidence="4" id="KW-0804">Transcription</keyword>
<evidence type="ECO:0000256" key="1">
    <source>
        <dbReference type="ARBA" id="ARBA00009437"/>
    </source>
</evidence>
<dbReference type="PANTHER" id="PTHR30419">
    <property type="entry name" value="HTH-TYPE TRANSCRIPTIONAL REGULATOR YBHD"/>
    <property type="match status" value="1"/>
</dbReference>
<proteinExistence type="inferred from homology"/>
<evidence type="ECO:0000256" key="4">
    <source>
        <dbReference type="ARBA" id="ARBA00023163"/>
    </source>
</evidence>
<dbReference type="InterPro" id="IPR036388">
    <property type="entry name" value="WH-like_DNA-bd_sf"/>
</dbReference>
<evidence type="ECO:0000313" key="6">
    <source>
        <dbReference type="EMBL" id="OIR07061.1"/>
    </source>
</evidence>
<name>A0A1J5SSR3_9ZZZZ</name>
<dbReference type="Pfam" id="PF00126">
    <property type="entry name" value="HTH_1"/>
    <property type="match status" value="1"/>
</dbReference>
<dbReference type="PROSITE" id="PS50931">
    <property type="entry name" value="HTH_LYSR"/>
    <property type="match status" value="1"/>
</dbReference>
<organism evidence="6">
    <name type="scientific">mine drainage metagenome</name>
    <dbReference type="NCBI Taxonomy" id="410659"/>
    <lineage>
        <taxon>unclassified sequences</taxon>
        <taxon>metagenomes</taxon>
        <taxon>ecological metagenomes</taxon>
    </lineage>
</organism>
<accession>A0A1J5SSR3</accession>
<evidence type="ECO:0000256" key="2">
    <source>
        <dbReference type="ARBA" id="ARBA00023015"/>
    </source>
</evidence>
<dbReference type="GO" id="GO:0003677">
    <property type="term" value="F:DNA binding"/>
    <property type="evidence" value="ECO:0007669"/>
    <property type="project" value="UniProtKB-KW"/>
</dbReference>
<dbReference type="Gene3D" id="1.10.10.10">
    <property type="entry name" value="Winged helix-like DNA-binding domain superfamily/Winged helix DNA-binding domain"/>
    <property type="match status" value="1"/>
</dbReference>
<dbReference type="CDD" id="cd08440">
    <property type="entry name" value="PBP2_LTTR_like_4"/>
    <property type="match status" value="1"/>
</dbReference>
<reference evidence="6" key="1">
    <citation type="submission" date="2016-10" db="EMBL/GenBank/DDBJ databases">
        <title>Sequence of Gallionella enrichment culture.</title>
        <authorList>
            <person name="Poehlein A."/>
            <person name="Muehling M."/>
            <person name="Daniel R."/>
        </authorList>
    </citation>
    <scope>NUCLEOTIDE SEQUENCE</scope>
</reference>
<dbReference type="InterPro" id="IPR050950">
    <property type="entry name" value="HTH-type_LysR_regulators"/>
</dbReference>
<dbReference type="EMBL" id="MLJW01000039">
    <property type="protein sequence ID" value="OIR07061.1"/>
    <property type="molecule type" value="Genomic_DNA"/>
</dbReference>
<evidence type="ECO:0000259" key="5">
    <source>
        <dbReference type="PROSITE" id="PS50931"/>
    </source>
</evidence>
<dbReference type="InterPro" id="IPR005119">
    <property type="entry name" value="LysR_subst-bd"/>
</dbReference>
<dbReference type="Gene3D" id="3.40.190.290">
    <property type="match status" value="1"/>
</dbReference>
<dbReference type="InterPro" id="IPR036390">
    <property type="entry name" value="WH_DNA-bd_sf"/>
</dbReference>
<dbReference type="GO" id="GO:0003700">
    <property type="term" value="F:DNA-binding transcription factor activity"/>
    <property type="evidence" value="ECO:0007669"/>
    <property type="project" value="InterPro"/>
</dbReference>
<dbReference type="Pfam" id="PF03466">
    <property type="entry name" value="LysR_substrate"/>
    <property type="match status" value="1"/>
</dbReference>
<comment type="similarity">
    <text evidence="1">Belongs to the LysR transcriptional regulatory family.</text>
</comment>
<keyword evidence="2" id="KW-0805">Transcription regulation</keyword>
<gene>
    <name evidence="6" type="primary">cmpR_15</name>
    <name evidence="6" type="ORF">GALL_106480</name>
</gene>
<dbReference type="AlphaFoldDB" id="A0A1J5SSR3"/>